<feature type="domain" description="THAP-type" evidence="9">
    <location>
        <begin position="180"/>
        <end position="265"/>
    </location>
</feature>
<keyword evidence="3" id="KW-0862">Zinc</keyword>
<dbReference type="PANTHER" id="PTHR15854">
    <property type="entry name" value="THAP4 PROTEIN"/>
    <property type="match status" value="1"/>
</dbReference>
<dbReference type="SUPFAM" id="SSF50814">
    <property type="entry name" value="Lipocalins"/>
    <property type="match status" value="1"/>
</dbReference>
<keyword evidence="7" id="KW-0175">Coiled coil</keyword>
<dbReference type="Proteomes" id="UP001066276">
    <property type="component" value="Chromosome 11"/>
</dbReference>
<dbReference type="Pfam" id="PF05485">
    <property type="entry name" value="THAP"/>
    <property type="match status" value="1"/>
</dbReference>
<evidence type="ECO:0000256" key="2">
    <source>
        <dbReference type="ARBA" id="ARBA00022771"/>
    </source>
</evidence>
<feature type="coiled-coil region" evidence="7">
    <location>
        <begin position="536"/>
        <end position="563"/>
    </location>
</feature>
<evidence type="ECO:0000256" key="4">
    <source>
        <dbReference type="ARBA" id="ARBA00023125"/>
    </source>
</evidence>
<dbReference type="InterPro" id="IPR006612">
    <property type="entry name" value="THAP_Znf"/>
</dbReference>
<feature type="compositionally biased region" description="Polar residues" evidence="8">
    <location>
        <begin position="450"/>
        <end position="460"/>
    </location>
</feature>
<organism evidence="10 11">
    <name type="scientific">Pleurodeles waltl</name>
    <name type="common">Iberian ribbed newt</name>
    <dbReference type="NCBI Taxonomy" id="8319"/>
    <lineage>
        <taxon>Eukaryota</taxon>
        <taxon>Metazoa</taxon>
        <taxon>Chordata</taxon>
        <taxon>Craniata</taxon>
        <taxon>Vertebrata</taxon>
        <taxon>Euteleostomi</taxon>
        <taxon>Amphibia</taxon>
        <taxon>Batrachia</taxon>
        <taxon>Caudata</taxon>
        <taxon>Salamandroidea</taxon>
        <taxon>Salamandridae</taxon>
        <taxon>Pleurodelinae</taxon>
        <taxon>Pleurodeles</taxon>
    </lineage>
</organism>
<keyword evidence="4 6" id="KW-0238">DNA-binding</keyword>
<evidence type="ECO:0000256" key="1">
    <source>
        <dbReference type="ARBA" id="ARBA00022723"/>
    </source>
</evidence>
<keyword evidence="2 6" id="KW-0863">Zinc-finger</keyword>
<reference evidence="10" key="1">
    <citation type="journal article" date="2022" name="bioRxiv">
        <title>Sequencing and chromosome-scale assembly of the giantPleurodeles waltlgenome.</title>
        <authorList>
            <person name="Brown T."/>
            <person name="Elewa A."/>
            <person name="Iarovenko S."/>
            <person name="Subramanian E."/>
            <person name="Araus A.J."/>
            <person name="Petzold A."/>
            <person name="Susuki M."/>
            <person name="Suzuki K.-i.T."/>
            <person name="Hayashi T."/>
            <person name="Toyoda A."/>
            <person name="Oliveira C."/>
            <person name="Osipova E."/>
            <person name="Leigh N.D."/>
            <person name="Simon A."/>
            <person name="Yun M.H."/>
        </authorList>
    </citation>
    <scope>NUCLEOTIDE SEQUENCE</scope>
    <source>
        <strain evidence="10">20211129_DDA</strain>
        <tissue evidence="10">Liver</tissue>
    </source>
</reference>
<sequence length="732" mass="81028">MIRPSPDSMEEIVVVEQQDNLEIMLPRMTSEAMKRGKDWLRAKMEERSDEGQLTLMTEHDGLHTTEDTSDAGPILAPKTSKRHRTEGKPSKKVTKRPRGTCQATTAPAAQGVPVTSCLGRPTEGEHIREINKKCFKSFAPLLSGSRAGLRLEGAATGGSHKSPNKKEGPVAHTVRDQQAAAGNPTLAWGIVGKEAAPIKSIGQPPEFPLKDSKRLSLWLKAVQRSNWIPTKYSFLCSEHFGQECFSRRLEDQHRLLKATAVPSIFQCPRKRKSTCVYARRRRKLETPEVEVFDEVQSDQQGVFVSGCELMRGEKDMQNLLTCRDNVDIGFMKIKNSQVQIEGIPGHPSLGKNGAAMKLSQSPIESSSQMDINIESWVTDTSGISIDDFSPPVSGACKFIDSLHSYSFSSRHSRERLPLTRETPERKRIKREVGLSGGGKVSMDSAPPSALSATSQDQPESPSAPPTDPAPWLATEASPWEKGEANPSQISVSEAIASASGTCKQIDWLHTYCFSSKQSKSQVCCLREQVDKKNGELKSLRQRASRSDGRIKKLRQKLAELKRLSMPQRSSLRARDSEAPPLNPAVQPLAWMLGSWVAEPPGNGTFPTICPFRYLEEVQISHVGQPVLNFTFNAFHPDSRKPLHRECGFIRLQPDTNRVAFISAQNTGIVEVEEGELNGQELTIASHSIARMSFAKEPHVEQLGSLTISSFMEFSLAEEHSNTIYKSICLKDE</sequence>
<feature type="compositionally biased region" description="Basic and acidic residues" evidence="8">
    <location>
        <begin position="414"/>
        <end position="425"/>
    </location>
</feature>
<keyword evidence="1" id="KW-0479">Metal-binding</keyword>
<evidence type="ECO:0000256" key="7">
    <source>
        <dbReference type="SAM" id="Coils"/>
    </source>
</evidence>
<feature type="compositionally biased region" description="Basic residues" evidence="8">
    <location>
        <begin position="79"/>
        <end position="98"/>
    </location>
</feature>
<accession>A0AAV7LCP7</accession>
<dbReference type="InterPro" id="IPR045165">
    <property type="entry name" value="Nitrobindin"/>
</dbReference>
<dbReference type="SMART" id="SM00692">
    <property type="entry name" value="DM3"/>
    <property type="match status" value="1"/>
</dbReference>
<dbReference type="CDD" id="cd07828">
    <property type="entry name" value="lipocalin_heme-bd-THAP4-like"/>
    <property type="match status" value="1"/>
</dbReference>
<evidence type="ECO:0000256" key="5">
    <source>
        <dbReference type="ARBA" id="ARBA00036993"/>
    </source>
</evidence>
<comment type="catalytic activity">
    <reaction evidence="5">
        <text>peroxynitrite = nitrate</text>
        <dbReference type="Rhea" id="RHEA:63116"/>
        <dbReference type="ChEBI" id="CHEBI:17632"/>
        <dbReference type="ChEBI" id="CHEBI:25941"/>
    </reaction>
    <physiologicalReaction direction="left-to-right" evidence="5">
        <dbReference type="Rhea" id="RHEA:63117"/>
    </physiologicalReaction>
</comment>
<dbReference type="PANTHER" id="PTHR15854:SF4">
    <property type="entry name" value="PEROXYNITRITE ISOMERASE THAP4"/>
    <property type="match status" value="1"/>
</dbReference>
<evidence type="ECO:0000256" key="6">
    <source>
        <dbReference type="PROSITE-ProRule" id="PRU00309"/>
    </source>
</evidence>
<dbReference type="InterPro" id="IPR012674">
    <property type="entry name" value="Calycin"/>
</dbReference>
<evidence type="ECO:0000256" key="8">
    <source>
        <dbReference type="SAM" id="MobiDB-lite"/>
    </source>
</evidence>
<dbReference type="SUPFAM" id="SSF57716">
    <property type="entry name" value="Glucocorticoid receptor-like (DNA-binding domain)"/>
    <property type="match status" value="1"/>
</dbReference>
<dbReference type="AlphaFoldDB" id="A0AAV7LCP7"/>
<name>A0AAV7LCP7_PLEWA</name>
<protein>
    <recommendedName>
        <fullName evidence="9">THAP-type domain-containing protein</fullName>
    </recommendedName>
</protein>
<comment type="caution">
    <text evidence="10">The sequence shown here is derived from an EMBL/GenBank/DDBJ whole genome shotgun (WGS) entry which is preliminary data.</text>
</comment>
<evidence type="ECO:0000256" key="3">
    <source>
        <dbReference type="ARBA" id="ARBA00022833"/>
    </source>
</evidence>
<feature type="region of interest" description="Disordered" evidence="8">
    <location>
        <begin position="153"/>
        <end position="176"/>
    </location>
</feature>
<dbReference type="SMART" id="SM00980">
    <property type="entry name" value="THAP"/>
    <property type="match status" value="1"/>
</dbReference>
<evidence type="ECO:0000313" key="11">
    <source>
        <dbReference type="Proteomes" id="UP001066276"/>
    </source>
</evidence>
<keyword evidence="11" id="KW-1185">Reference proteome</keyword>
<proteinExistence type="predicted"/>
<evidence type="ECO:0000313" key="10">
    <source>
        <dbReference type="EMBL" id="KAJ1089401.1"/>
    </source>
</evidence>
<dbReference type="GO" id="GO:0008270">
    <property type="term" value="F:zinc ion binding"/>
    <property type="evidence" value="ECO:0007669"/>
    <property type="project" value="UniProtKB-KW"/>
</dbReference>
<gene>
    <name evidence="10" type="ORF">NDU88_002552</name>
</gene>
<dbReference type="InterPro" id="IPR014878">
    <property type="entry name" value="THAP4-like_heme-bd"/>
</dbReference>
<evidence type="ECO:0000259" key="9">
    <source>
        <dbReference type="PROSITE" id="PS50950"/>
    </source>
</evidence>
<dbReference type="EMBL" id="JANPWB010000015">
    <property type="protein sequence ID" value="KAJ1089401.1"/>
    <property type="molecule type" value="Genomic_DNA"/>
</dbReference>
<dbReference type="Pfam" id="PF08768">
    <property type="entry name" value="THAP4_heme-bd"/>
    <property type="match status" value="1"/>
</dbReference>
<dbReference type="Gene3D" id="2.40.128.20">
    <property type="match status" value="1"/>
</dbReference>
<feature type="region of interest" description="Disordered" evidence="8">
    <location>
        <begin position="62"/>
        <end position="107"/>
    </location>
</feature>
<feature type="compositionally biased region" description="Basic and acidic residues" evidence="8">
    <location>
        <begin position="164"/>
        <end position="175"/>
    </location>
</feature>
<dbReference type="GO" id="GO:0003677">
    <property type="term" value="F:DNA binding"/>
    <property type="evidence" value="ECO:0007669"/>
    <property type="project" value="UniProtKB-UniRule"/>
</dbReference>
<feature type="region of interest" description="Disordered" evidence="8">
    <location>
        <begin position="410"/>
        <end position="473"/>
    </location>
</feature>
<dbReference type="PROSITE" id="PS50950">
    <property type="entry name" value="ZF_THAP"/>
    <property type="match status" value="1"/>
</dbReference>